<dbReference type="Proteomes" id="UP000018031">
    <property type="component" value="Unassembled WGS sequence"/>
</dbReference>
<accession>T1CR66</accession>
<name>T1CR66_9PORP</name>
<dbReference type="EMBL" id="BAOU01000033">
    <property type="protein sequence ID" value="GAD05573.1"/>
    <property type="molecule type" value="Genomic_DNA"/>
</dbReference>
<evidence type="ECO:0000313" key="1">
    <source>
        <dbReference type="EMBL" id="GAD05573.1"/>
    </source>
</evidence>
<reference evidence="1 2" key="2">
    <citation type="journal article" date="2013" name="Genome Announc.">
        <title>Draft Genome Sequences of Porphyromonas crevioricanis JCM 15906T and Porphyromonas cansulci JCM 13913T Isolated from a Canine Oral Cavity.</title>
        <authorList>
            <person name="Sakamoto M."/>
            <person name="Tanaka N."/>
            <person name="Shiwa Y."/>
            <person name="Yoshikawa H."/>
            <person name="Ohkuma M."/>
        </authorList>
    </citation>
    <scope>NUCLEOTIDE SEQUENCE [LARGE SCALE GENOMIC DNA]</scope>
    <source>
        <strain evidence="1 2">JCM 15906</strain>
    </source>
</reference>
<comment type="caution">
    <text evidence="1">The sequence shown here is derived from an EMBL/GenBank/DDBJ whole genome shotgun (WGS) entry which is preliminary data.</text>
</comment>
<evidence type="ECO:0000313" key="2">
    <source>
        <dbReference type="Proteomes" id="UP000018031"/>
    </source>
</evidence>
<proteinExistence type="predicted"/>
<sequence>MPICHISLFVFHTHPSASVEKLVLVLFPVGAEPCKGTILDPLSKKKGNLRA</sequence>
<reference evidence="2" key="1">
    <citation type="journal article" date="2013" name="Genome">
        <title>Draft Genome Sequences of Porphyromonas crevioricanis JCM 15906T and Porphyromonas cansulci JCM 13913T Isolated from a Canine Oral Cavity.</title>
        <authorList>
            <person name="Sakamoto M."/>
            <person name="Tanaka N."/>
            <person name="Shiwa Y."/>
            <person name="Yoshikawa H."/>
            <person name="Ohkuma M."/>
        </authorList>
    </citation>
    <scope>NUCLEOTIDE SEQUENCE [LARGE SCALE GENOMIC DNA]</scope>
    <source>
        <strain evidence="2">JCM 15906</strain>
    </source>
</reference>
<organism evidence="1 2">
    <name type="scientific">Porphyromonas crevioricanis JCM 15906</name>
    <dbReference type="NCBI Taxonomy" id="1305617"/>
    <lineage>
        <taxon>Bacteria</taxon>
        <taxon>Pseudomonadati</taxon>
        <taxon>Bacteroidota</taxon>
        <taxon>Bacteroidia</taxon>
        <taxon>Bacteroidales</taxon>
        <taxon>Porphyromonadaceae</taxon>
        <taxon>Porphyromonas</taxon>
    </lineage>
</organism>
<dbReference type="AlphaFoldDB" id="T1CR66"/>
<protein>
    <submittedName>
        <fullName evidence="1">Uncharacterized protein</fullName>
    </submittedName>
</protein>
<gene>
    <name evidence="1" type="ORF">PORCRE_1278</name>
</gene>